<keyword evidence="1" id="KW-1133">Transmembrane helix</keyword>
<proteinExistence type="predicted"/>
<accession>A0ABD2N3G7</accession>
<evidence type="ECO:0000256" key="1">
    <source>
        <dbReference type="SAM" id="Phobius"/>
    </source>
</evidence>
<gene>
    <name evidence="2" type="ORF">HHI36_014628</name>
</gene>
<reference evidence="2 3" key="1">
    <citation type="journal article" date="2021" name="BMC Biol.">
        <title>Horizontally acquired antibacterial genes associated with adaptive radiation of ladybird beetles.</title>
        <authorList>
            <person name="Li H.S."/>
            <person name="Tang X.F."/>
            <person name="Huang Y.H."/>
            <person name="Xu Z.Y."/>
            <person name="Chen M.L."/>
            <person name="Du X.Y."/>
            <person name="Qiu B.Y."/>
            <person name="Chen P.T."/>
            <person name="Zhang W."/>
            <person name="Slipinski A."/>
            <person name="Escalona H.E."/>
            <person name="Waterhouse R.M."/>
            <person name="Zwick A."/>
            <person name="Pang H."/>
        </authorList>
    </citation>
    <scope>NUCLEOTIDE SEQUENCE [LARGE SCALE GENOMIC DNA]</scope>
    <source>
        <strain evidence="2">SYSU2018</strain>
    </source>
</reference>
<name>A0ABD2N3G7_9CUCU</name>
<keyword evidence="3" id="KW-1185">Reference proteome</keyword>
<evidence type="ECO:0000313" key="2">
    <source>
        <dbReference type="EMBL" id="KAL3273174.1"/>
    </source>
</evidence>
<organism evidence="2 3">
    <name type="scientific">Cryptolaemus montrouzieri</name>
    <dbReference type="NCBI Taxonomy" id="559131"/>
    <lineage>
        <taxon>Eukaryota</taxon>
        <taxon>Metazoa</taxon>
        <taxon>Ecdysozoa</taxon>
        <taxon>Arthropoda</taxon>
        <taxon>Hexapoda</taxon>
        <taxon>Insecta</taxon>
        <taxon>Pterygota</taxon>
        <taxon>Neoptera</taxon>
        <taxon>Endopterygota</taxon>
        <taxon>Coleoptera</taxon>
        <taxon>Polyphaga</taxon>
        <taxon>Cucujiformia</taxon>
        <taxon>Coccinelloidea</taxon>
        <taxon>Coccinellidae</taxon>
        <taxon>Scymninae</taxon>
        <taxon>Scymnini</taxon>
        <taxon>Cryptolaemus</taxon>
    </lineage>
</organism>
<dbReference type="Proteomes" id="UP001516400">
    <property type="component" value="Unassembled WGS sequence"/>
</dbReference>
<keyword evidence="1" id="KW-0472">Membrane</keyword>
<comment type="caution">
    <text evidence="2">The sequence shown here is derived from an EMBL/GenBank/DDBJ whole genome shotgun (WGS) entry which is preliminary data.</text>
</comment>
<dbReference type="EMBL" id="JABFTP020000062">
    <property type="protein sequence ID" value="KAL3273174.1"/>
    <property type="molecule type" value="Genomic_DNA"/>
</dbReference>
<protein>
    <submittedName>
        <fullName evidence="2">Uncharacterized protein</fullName>
    </submittedName>
</protein>
<evidence type="ECO:0000313" key="3">
    <source>
        <dbReference type="Proteomes" id="UP001516400"/>
    </source>
</evidence>
<sequence>MSMDDGDFIGGIIEFIMDMIEMGTGLLNMAVSMGRKKRSLLEGIIRPPYLKHAGIQNE</sequence>
<feature type="transmembrane region" description="Helical" evidence="1">
    <location>
        <begin position="12"/>
        <end position="31"/>
    </location>
</feature>
<keyword evidence="1" id="KW-0812">Transmembrane</keyword>
<dbReference type="AlphaFoldDB" id="A0ABD2N3G7"/>